<dbReference type="Proteomes" id="UP001198163">
    <property type="component" value="Unassembled WGS sequence"/>
</dbReference>
<evidence type="ECO:0000259" key="3">
    <source>
        <dbReference type="PROSITE" id="PS50111"/>
    </source>
</evidence>
<keyword evidence="1 2" id="KW-0807">Transducer</keyword>
<evidence type="ECO:0000256" key="1">
    <source>
        <dbReference type="ARBA" id="ARBA00023224"/>
    </source>
</evidence>
<dbReference type="Pfam" id="PF00015">
    <property type="entry name" value="MCPsignal"/>
    <property type="match status" value="1"/>
</dbReference>
<evidence type="ECO:0000256" key="2">
    <source>
        <dbReference type="PROSITE-ProRule" id="PRU00284"/>
    </source>
</evidence>
<gene>
    <name evidence="4" type="ORF">K7J14_13970</name>
</gene>
<proteinExistence type="predicted"/>
<protein>
    <submittedName>
        <fullName evidence="4">Methyl-accepting chemotaxis protein</fullName>
    </submittedName>
</protein>
<dbReference type="PANTHER" id="PTHR32089">
    <property type="entry name" value="METHYL-ACCEPTING CHEMOTAXIS PROTEIN MCPB"/>
    <property type="match status" value="1"/>
</dbReference>
<name>A0AAE3EK48_9SPIR</name>
<dbReference type="PROSITE" id="PS50111">
    <property type="entry name" value="CHEMOTAXIS_TRANSDUC_2"/>
    <property type="match status" value="1"/>
</dbReference>
<dbReference type="EMBL" id="JAINWA010000003">
    <property type="protein sequence ID" value="MCD1655800.1"/>
    <property type="molecule type" value="Genomic_DNA"/>
</dbReference>
<dbReference type="SMART" id="SM00283">
    <property type="entry name" value="MA"/>
    <property type="match status" value="1"/>
</dbReference>
<dbReference type="InterPro" id="IPR004089">
    <property type="entry name" value="MCPsignal_dom"/>
</dbReference>
<sequence length="289" mass="31469">MERHETEQNYEDAIDKFVVGYNKSIILNSVTLHSLDILDQAMDQVESGLNTIVSAFEEMRATSRSTSDNTNRIDSMMGEILAKNGTMNNGIAERMKEIENAAANARSIATLFEELKQRTQSVAGITGSIQDVSDRTGILAINASIEAARAGTVGRGFRIIANEVRTLATQTGDFAKQIESNIGEFQGTVETLNKQMSSFVDLFSRFKTSFADILTSFSDNARTIDAAGQSLSEITGAIREEAQALNDGLVSLENVNDSMRDTHAILGVIQSSHHFLDTLLEQSSDSMGL</sequence>
<dbReference type="GO" id="GO:0007165">
    <property type="term" value="P:signal transduction"/>
    <property type="evidence" value="ECO:0007669"/>
    <property type="project" value="UniProtKB-KW"/>
</dbReference>
<dbReference type="Gene3D" id="1.10.287.950">
    <property type="entry name" value="Methyl-accepting chemotaxis protein"/>
    <property type="match status" value="1"/>
</dbReference>
<reference evidence="4" key="1">
    <citation type="submission" date="2021-08" db="EMBL/GenBank/DDBJ databases">
        <title>Comparative analyses of Brucepasteria parasyntrophica and Teretinema zuelzerae.</title>
        <authorList>
            <person name="Song Y."/>
            <person name="Brune A."/>
        </authorList>
    </citation>
    <scope>NUCLEOTIDE SEQUENCE</scope>
    <source>
        <strain evidence="4">DSM 1903</strain>
    </source>
</reference>
<comment type="caution">
    <text evidence="4">The sequence shown here is derived from an EMBL/GenBank/DDBJ whole genome shotgun (WGS) entry which is preliminary data.</text>
</comment>
<dbReference type="RefSeq" id="WP_230757644.1">
    <property type="nucleotide sequence ID" value="NZ_JAINWA010000003.1"/>
</dbReference>
<evidence type="ECO:0000313" key="5">
    <source>
        <dbReference type="Proteomes" id="UP001198163"/>
    </source>
</evidence>
<dbReference type="SUPFAM" id="SSF58104">
    <property type="entry name" value="Methyl-accepting chemotaxis protein (MCP) signaling domain"/>
    <property type="match status" value="1"/>
</dbReference>
<dbReference type="PANTHER" id="PTHR32089:SF112">
    <property type="entry name" value="LYSOZYME-LIKE PROTEIN-RELATED"/>
    <property type="match status" value="1"/>
</dbReference>
<dbReference type="AlphaFoldDB" id="A0AAE3EK48"/>
<evidence type="ECO:0000313" key="4">
    <source>
        <dbReference type="EMBL" id="MCD1655800.1"/>
    </source>
</evidence>
<keyword evidence="5" id="KW-1185">Reference proteome</keyword>
<dbReference type="GO" id="GO:0016020">
    <property type="term" value="C:membrane"/>
    <property type="evidence" value="ECO:0007669"/>
    <property type="project" value="InterPro"/>
</dbReference>
<feature type="domain" description="Methyl-accepting transducer" evidence="3">
    <location>
        <begin position="38"/>
        <end position="256"/>
    </location>
</feature>
<accession>A0AAE3EK48</accession>
<organism evidence="4 5">
    <name type="scientific">Teretinema zuelzerae</name>
    <dbReference type="NCBI Taxonomy" id="156"/>
    <lineage>
        <taxon>Bacteria</taxon>
        <taxon>Pseudomonadati</taxon>
        <taxon>Spirochaetota</taxon>
        <taxon>Spirochaetia</taxon>
        <taxon>Spirochaetales</taxon>
        <taxon>Treponemataceae</taxon>
        <taxon>Teretinema</taxon>
    </lineage>
</organism>